<reference evidence="4" key="1">
    <citation type="submission" date="2020-05" db="EMBL/GenBank/DDBJ databases">
        <authorList>
            <person name="Chiriac C."/>
            <person name="Salcher M."/>
            <person name="Ghai R."/>
            <person name="Kavagutti S V."/>
        </authorList>
    </citation>
    <scope>NUCLEOTIDE SEQUENCE</scope>
</reference>
<dbReference type="InterPro" id="IPR029058">
    <property type="entry name" value="AB_hydrolase_fold"/>
</dbReference>
<evidence type="ECO:0000256" key="1">
    <source>
        <dbReference type="ARBA" id="ARBA00010515"/>
    </source>
</evidence>
<dbReference type="Pfam" id="PF07859">
    <property type="entry name" value="Abhydrolase_3"/>
    <property type="match status" value="1"/>
</dbReference>
<dbReference type="PROSITE" id="PS01174">
    <property type="entry name" value="LIPASE_GDXG_SER"/>
    <property type="match status" value="1"/>
</dbReference>
<dbReference type="InterPro" id="IPR050300">
    <property type="entry name" value="GDXG_lipolytic_enzyme"/>
</dbReference>
<feature type="domain" description="Alpha/beta hydrolase fold-3" evidence="3">
    <location>
        <begin position="2"/>
        <end position="206"/>
    </location>
</feature>
<dbReference type="InterPro" id="IPR013094">
    <property type="entry name" value="AB_hydrolase_3"/>
</dbReference>
<accession>A0A6J6ISF0</accession>
<dbReference type="GO" id="GO:0016787">
    <property type="term" value="F:hydrolase activity"/>
    <property type="evidence" value="ECO:0007669"/>
    <property type="project" value="UniProtKB-KW"/>
</dbReference>
<comment type="similarity">
    <text evidence="1">Belongs to the 'GDXG' lipolytic enzyme family.</text>
</comment>
<evidence type="ECO:0000256" key="2">
    <source>
        <dbReference type="ARBA" id="ARBA00022801"/>
    </source>
</evidence>
<dbReference type="PANTHER" id="PTHR48081:SF8">
    <property type="entry name" value="ALPHA_BETA HYDROLASE FOLD-3 DOMAIN-CONTAINING PROTEIN-RELATED"/>
    <property type="match status" value="1"/>
</dbReference>
<dbReference type="Gene3D" id="3.40.50.1820">
    <property type="entry name" value="alpha/beta hydrolase"/>
    <property type="match status" value="1"/>
</dbReference>
<evidence type="ECO:0000313" key="4">
    <source>
        <dbReference type="EMBL" id="CAB4627510.1"/>
    </source>
</evidence>
<dbReference type="EMBL" id="CAEZUP010000168">
    <property type="protein sequence ID" value="CAB4627510.1"/>
    <property type="molecule type" value="Genomic_DNA"/>
</dbReference>
<dbReference type="FunFam" id="3.40.50.1820:FF:000089">
    <property type="entry name" value="Alpha/beta hydrolase"/>
    <property type="match status" value="1"/>
</dbReference>
<keyword evidence="2" id="KW-0378">Hydrolase</keyword>
<dbReference type="InterPro" id="IPR033140">
    <property type="entry name" value="Lipase_GDXG_put_SER_AS"/>
</dbReference>
<gene>
    <name evidence="4" type="ORF">UFOPK1835_02217</name>
</gene>
<dbReference type="PANTHER" id="PTHR48081">
    <property type="entry name" value="AB HYDROLASE SUPERFAMILY PROTEIN C4A8.06C"/>
    <property type="match status" value="1"/>
</dbReference>
<name>A0A6J6ISF0_9ZZZZ</name>
<dbReference type="AlphaFoldDB" id="A0A6J6ISF0"/>
<sequence length="232" mass="24778">MTFFHGGGWVVGDLESHDHCCRVIASKAECVVVAVDYRLAPEAKFPAAIDDAWAATEWVTANAEELGVDASRLAVAGDSAGGNLAAVVANMSRDHEHVEIIQQVLIYPVTDGTCDRPSMTENAEGYFLTRSAMDWFHDHYTVTVADLEDPRYSPILSDLAGAPSAVVLTAGFDPLRDQGNAYAAKLVEAGVDVDHVEYEGMIHGFFSMDEAIDVAADAQDQVAAALKAAFAS</sequence>
<evidence type="ECO:0000259" key="3">
    <source>
        <dbReference type="Pfam" id="PF07859"/>
    </source>
</evidence>
<dbReference type="SUPFAM" id="SSF53474">
    <property type="entry name" value="alpha/beta-Hydrolases"/>
    <property type="match status" value="1"/>
</dbReference>
<protein>
    <submittedName>
        <fullName evidence="4">Unannotated protein</fullName>
    </submittedName>
</protein>
<proteinExistence type="inferred from homology"/>
<organism evidence="4">
    <name type="scientific">freshwater metagenome</name>
    <dbReference type="NCBI Taxonomy" id="449393"/>
    <lineage>
        <taxon>unclassified sequences</taxon>
        <taxon>metagenomes</taxon>
        <taxon>ecological metagenomes</taxon>
    </lineage>
</organism>